<gene>
    <name evidence="1" type="ORF">B0T23DRAFT_392994</name>
</gene>
<comment type="caution">
    <text evidence="1">The sequence shown here is derived from an EMBL/GenBank/DDBJ whole genome shotgun (WGS) entry which is preliminary data.</text>
</comment>
<sequence>MTTTYLGKEHDKRIGSRIPRIGIEALGVENCYERSSHHLLANACRFPSSALANSLQWEEVEIGKDGKLNQNSTQFKILKASWRETESAKDKAAPPAVQDQCKVQGFNF</sequence>
<evidence type="ECO:0000313" key="1">
    <source>
        <dbReference type="EMBL" id="KAK3496654.1"/>
    </source>
</evidence>
<proteinExistence type="predicted"/>
<reference evidence="1 2" key="1">
    <citation type="journal article" date="2023" name="Mol. Phylogenet. Evol.">
        <title>Genome-scale phylogeny and comparative genomics of the fungal order Sordariales.</title>
        <authorList>
            <person name="Hensen N."/>
            <person name="Bonometti L."/>
            <person name="Westerberg I."/>
            <person name="Brannstrom I.O."/>
            <person name="Guillou S."/>
            <person name="Cros-Aarteil S."/>
            <person name="Calhoun S."/>
            <person name="Haridas S."/>
            <person name="Kuo A."/>
            <person name="Mondo S."/>
            <person name="Pangilinan J."/>
            <person name="Riley R."/>
            <person name="LaButti K."/>
            <person name="Andreopoulos B."/>
            <person name="Lipzen A."/>
            <person name="Chen C."/>
            <person name="Yan M."/>
            <person name="Daum C."/>
            <person name="Ng V."/>
            <person name="Clum A."/>
            <person name="Steindorff A."/>
            <person name="Ohm R.A."/>
            <person name="Martin F."/>
            <person name="Silar P."/>
            <person name="Natvig D.O."/>
            <person name="Lalanne C."/>
            <person name="Gautier V."/>
            <person name="Ament-Velasquez S.L."/>
            <person name="Kruys A."/>
            <person name="Hutchinson M.I."/>
            <person name="Powell A.J."/>
            <person name="Barry K."/>
            <person name="Miller A.N."/>
            <person name="Grigoriev I.V."/>
            <person name="Debuchy R."/>
            <person name="Gladieux P."/>
            <person name="Hiltunen Thoren M."/>
            <person name="Johannesson H."/>
        </authorList>
    </citation>
    <scope>NUCLEOTIDE SEQUENCE [LARGE SCALE GENOMIC DNA]</scope>
    <source>
        <strain evidence="1 2">FGSC 10403</strain>
    </source>
</reference>
<protein>
    <submittedName>
        <fullName evidence="1">Uncharacterized protein</fullName>
    </submittedName>
</protein>
<organism evidence="1 2">
    <name type="scientific">Neurospora hispaniola</name>
    <dbReference type="NCBI Taxonomy" id="588809"/>
    <lineage>
        <taxon>Eukaryota</taxon>
        <taxon>Fungi</taxon>
        <taxon>Dikarya</taxon>
        <taxon>Ascomycota</taxon>
        <taxon>Pezizomycotina</taxon>
        <taxon>Sordariomycetes</taxon>
        <taxon>Sordariomycetidae</taxon>
        <taxon>Sordariales</taxon>
        <taxon>Sordariaceae</taxon>
        <taxon>Neurospora</taxon>
    </lineage>
</organism>
<accession>A0AAJ0IBG4</accession>
<dbReference type="EMBL" id="JAULSX010000002">
    <property type="protein sequence ID" value="KAK3496654.1"/>
    <property type="molecule type" value="Genomic_DNA"/>
</dbReference>
<dbReference type="AlphaFoldDB" id="A0AAJ0IBG4"/>
<dbReference type="RefSeq" id="XP_062694918.1">
    <property type="nucleotide sequence ID" value="XM_062838044.1"/>
</dbReference>
<keyword evidence="2" id="KW-1185">Reference proteome</keyword>
<dbReference type="GeneID" id="87875666"/>
<name>A0AAJ0IBG4_9PEZI</name>
<dbReference type="Proteomes" id="UP001285908">
    <property type="component" value="Unassembled WGS sequence"/>
</dbReference>
<evidence type="ECO:0000313" key="2">
    <source>
        <dbReference type="Proteomes" id="UP001285908"/>
    </source>
</evidence>